<feature type="domain" description="M23ase beta-sheet core" evidence="2">
    <location>
        <begin position="346"/>
        <end position="439"/>
    </location>
</feature>
<evidence type="ECO:0000259" key="2">
    <source>
        <dbReference type="Pfam" id="PF01551"/>
    </source>
</evidence>
<dbReference type="GO" id="GO:0004222">
    <property type="term" value="F:metalloendopeptidase activity"/>
    <property type="evidence" value="ECO:0007669"/>
    <property type="project" value="TreeGrafter"/>
</dbReference>
<dbReference type="PANTHER" id="PTHR21666:SF270">
    <property type="entry name" value="MUREIN HYDROLASE ACTIVATOR ENVC"/>
    <property type="match status" value="1"/>
</dbReference>
<evidence type="ECO:0000313" key="4">
    <source>
        <dbReference type="Proteomes" id="UP000230008"/>
    </source>
</evidence>
<keyword evidence="3" id="KW-0378">Hydrolase</keyword>
<feature type="coiled-coil region" evidence="1">
    <location>
        <begin position="73"/>
        <end position="149"/>
    </location>
</feature>
<evidence type="ECO:0000313" key="3">
    <source>
        <dbReference type="EMBL" id="ATW29200.1"/>
    </source>
</evidence>
<dbReference type="CDD" id="cd12797">
    <property type="entry name" value="M23_peptidase"/>
    <property type="match status" value="1"/>
</dbReference>
<dbReference type="Gene3D" id="2.70.70.10">
    <property type="entry name" value="Glucose Permease (Domain IIA)"/>
    <property type="match status" value="1"/>
</dbReference>
<dbReference type="InterPro" id="IPR050570">
    <property type="entry name" value="Cell_wall_metabolism_enzyme"/>
</dbReference>
<dbReference type="FunFam" id="2.70.70.10:FF:000003">
    <property type="entry name" value="Murein hydrolase activator EnvC"/>
    <property type="match status" value="1"/>
</dbReference>
<dbReference type="NCBIfam" id="NF008644">
    <property type="entry name" value="PRK11637.1"/>
    <property type="match status" value="1"/>
</dbReference>
<name>A0A2D3T5W6_9ENTR</name>
<dbReference type="SUPFAM" id="SSF51261">
    <property type="entry name" value="Duplicated hybrid motif"/>
    <property type="match status" value="1"/>
</dbReference>
<dbReference type="AlphaFoldDB" id="A0A2D3T5W6"/>
<accession>A0A2D3T5W6</accession>
<dbReference type="InterPro" id="IPR016047">
    <property type="entry name" value="M23ase_b-sheet_dom"/>
</dbReference>
<dbReference type="EMBL" id="CP017606">
    <property type="protein sequence ID" value="ATW29200.1"/>
    <property type="molecule type" value="Genomic_DNA"/>
</dbReference>
<evidence type="ECO:0000256" key="1">
    <source>
        <dbReference type="SAM" id="Coils"/>
    </source>
</evidence>
<proteinExistence type="predicted"/>
<dbReference type="Proteomes" id="UP000230008">
    <property type="component" value="Chromosome"/>
</dbReference>
<dbReference type="PANTHER" id="PTHR21666">
    <property type="entry name" value="PEPTIDASE-RELATED"/>
    <property type="match status" value="1"/>
</dbReference>
<organism evidence="3 4">
    <name type="scientific">Candidatus Williamhamiltonella defendens</name>
    <dbReference type="NCBI Taxonomy" id="138072"/>
    <lineage>
        <taxon>Bacteria</taxon>
        <taxon>Pseudomonadati</taxon>
        <taxon>Pseudomonadota</taxon>
        <taxon>Gammaproteobacteria</taxon>
        <taxon>Enterobacterales</taxon>
        <taxon>Enterobacteriaceae</taxon>
        <taxon>aphid secondary symbionts</taxon>
        <taxon>Candidatus Williamhamiltonella</taxon>
    </lineage>
</organism>
<gene>
    <name evidence="3" type="ORF">BJP41_01260</name>
</gene>
<sequence length="445" mass="51331">MNEKNRSWFQKYKNTLQYIELNFKKSLRRCMFYRAYFKSKPMIKVLCPFFLLGISLLASSFLGASDLLLYKKNSDKKVQLETLQQEIEKKEKTVQEKQKKRHQLLSQLKKQEKEIEKLKRTLALSKNAINKINEEITEFSESIDALKNSLKAQQLMLAQQLDFAFKQGKTHGVQFLLKGEESHLSRRVLAYIDYLNQARVNSVNELKNTQINLSEKKSILIKKKNQQNTLLDQQKTQQIKFKKISLAHEKNLSLLESSIEKEKISLDHLKSYETQLINAILKAQREAHIRHEYEEKKGKKYQPDNRERFLVSLTSGIGAPKGKISWPVKGTLLHHFGESLQGELRWKGMVIATNEGEPVKAIADGYVLLADWLQGYGLVVVIEHGKGDMSLYGYNKKILVKLNTQVKAGQTITLAGSSPLEGKPALYFEIRRQGQAVNPRLWLKK</sequence>
<keyword evidence="1" id="KW-0175">Coiled coil</keyword>
<dbReference type="Pfam" id="PF01551">
    <property type="entry name" value="Peptidase_M23"/>
    <property type="match status" value="1"/>
</dbReference>
<protein>
    <submittedName>
        <fullName evidence="3">Murein hydrolase activator EnvC</fullName>
    </submittedName>
</protein>
<reference evidence="4" key="2">
    <citation type="submission" date="2017-11" db="EMBL/GenBank/DDBJ databases">
        <title>PacBio sequencing of new strain of the secondary endosymbiont Candidatus Hamiltonella defensa.</title>
        <authorList>
            <person name="Strand M.R."/>
            <person name="Oliver K."/>
        </authorList>
    </citation>
    <scope>NUCLEOTIDE SEQUENCE [LARGE SCALE GENOMIC DNA]</scope>
    <source>
        <strain evidence="4">A2C</strain>
    </source>
</reference>
<dbReference type="InterPro" id="IPR011055">
    <property type="entry name" value="Dup_hybrid_motif"/>
</dbReference>
<reference evidence="4" key="1">
    <citation type="submission" date="2016-10" db="EMBL/GenBank/DDBJ databases">
        <authorList>
            <person name="Chevignon G."/>
        </authorList>
    </citation>
    <scope>NUCLEOTIDE SEQUENCE [LARGE SCALE GENOMIC DNA]</scope>
    <source>
        <strain evidence="4">A2C</strain>
    </source>
</reference>